<keyword evidence="8" id="KW-1185">Reference proteome</keyword>
<evidence type="ECO:0000256" key="4">
    <source>
        <dbReference type="ARBA" id="ARBA00022475"/>
    </source>
</evidence>
<comment type="caution">
    <text evidence="7">The sequence shown here is derived from an EMBL/GenBank/DDBJ whole genome shotgun (WGS) entry which is preliminary data.</text>
</comment>
<dbReference type="GO" id="GO:0016020">
    <property type="term" value="C:membrane"/>
    <property type="evidence" value="ECO:0007669"/>
    <property type="project" value="UniProtKB-SubCell"/>
</dbReference>
<comment type="subcellular location">
    <subcellularLocation>
        <location evidence="1">Membrane</location>
        <topology evidence="1">Single-pass membrane protein</topology>
    </subcellularLocation>
</comment>
<comment type="similarity">
    <text evidence="2">Belongs to the BA14k family.</text>
</comment>
<dbReference type="OrthoDB" id="8117189at2"/>
<reference evidence="7 8" key="1">
    <citation type="journal article" date="2015" name="Antonie Van Leeuwenhoek">
        <title>Oricola cellulosilytica gen. nov., sp. nov., a cellulose-degrading bacterium of the family Phyllobacteriaceae isolated from surface seashore water, and emended descriptions of Mesorhizobium loti and Phyllobacterium myrsinacearum.</title>
        <authorList>
            <person name="Hameed A."/>
            <person name="Shahina M."/>
            <person name="Lai W.A."/>
            <person name="Lin S.Y."/>
            <person name="Young L.S."/>
            <person name="Liu Y.C."/>
            <person name="Hsu Y.H."/>
            <person name="Young C.C."/>
        </authorList>
    </citation>
    <scope>NUCLEOTIDE SEQUENCE [LARGE SCALE GENOMIC DNA]</scope>
    <source>
        <strain evidence="7 8">KCTC 52183</strain>
    </source>
</reference>
<evidence type="ECO:0000313" key="7">
    <source>
        <dbReference type="EMBL" id="TCD16765.1"/>
    </source>
</evidence>
<comment type="function">
    <text evidence="6">Has immunoglobulin-binding and hemagglutination properties, and can bind to mannose. Essential for virulence. May be involved in LPS biosynthesis or polysaccharide transport.</text>
</comment>
<evidence type="ECO:0000256" key="1">
    <source>
        <dbReference type="ARBA" id="ARBA00004167"/>
    </source>
</evidence>
<organism evidence="7 8">
    <name type="scientific">Oricola cellulosilytica</name>
    <dbReference type="NCBI Taxonomy" id="1429082"/>
    <lineage>
        <taxon>Bacteria</taxon>
        <taxon>Pseudomonadati</taxon>
        <taxon>Pseudomonadota</taxon>
        <taxon>Alphaproteobacteria</taxon>
        <taxon>Hyphomicrobiales</taxon>
        <taxon>Ahrensiaceae</taxon>
        <taxon>Oricola</taxon>
    </lineage>
</organism>
<dbReference type="EMBL" id="SJST01000001">
    <property type="protein sequence ID" value="TCD16765.1"/>
    <property type="molecule type" value="Genomic_DNA"/>
</dbReference>
<keyword evidence="4" id="KW-0472">Membrane</keyword>
<name>A0A4R0PFX8_9HYPH</name>
<evidence type="ECO:0000256" key="3">
    <source>
        <dbReference type="ARBA" id="ARBA00020552"/>
    </source>
</evidence>
<accession>A0A4R0PFX8</accession>
<proteinExistence type="inferred from homology"/>
<keyword evidence="4" id="KW-1003">Cell membrane</keyword>
<dbReference type="Proteomes" id="UP000291301">
    <property type="component" value="Unassembled WGS sequence"/>
</dbReference>
<dbReference type="AlphaFoldDB" id="A0A4R0PFX8"/>
<sequence length="148" mass="17688">MMAPLPARAAPVMPGPPQSVPADNLLVLAGGGDRYYHRRGGYRKFRHYDRRYYNGGLNYVGPRGLRYAPRYYHRYGPGVSVHVYIGPRGRYYRQRARPFIYETRPVRRYQNLSASHYRWCDSRYRSYRYSDNTFQPYHGPRRHCRSPY</sequence>
<protein>
    <recommendedName>
        <fullName evidence="3">Lectin-like protein BA14k</fullName>
    </recommendedName>
</protein>
<evidence type="ECO:0000256" key="2">
    <source>
        <dbReference type="ARBA" id="ARBA00010270"/>
    </source>
</evidence>
<evidence type="ECO:0000256" key="6">
    <source>
        <dbReference type="ARBA" id="ARBA00025321"/>
    </source>
</evidence>
<gene>
    <name evidence="7" type="ORF">E0D97_04190</name>
</gene>
<dbReference type="Pfam" id="PF07886">
    <property type="entry name" value="BA14K"/>
    <property type="match status" value="1"/>
</dbReference>
<dbReference type="GO" id="GO:0030246">
    <property type="term" value="F:carbohydrate binding"/>
    <property type="evidence" value="ECO:0007669"/>
    <property type="project" value="UniProtKB-KW"/>
</dbReference>
<dbReference type="InterPro" id="IPR012413">
    <property type="entry name" value="BA14K"/>
</dbReference>
<evidence type="ECO:0000313" key="8">
    <source>
        <dbReference type="Proteomes" id="UP000291301"/>
    </source>
</evidence>
<keyword evidence="5" id="KW-0430">Lectin</keyword>
<evidence type="ECO:0000256" key="5">
    <source>
        <dbReference type="ARBA" id="ARBA00022734"/>
    </source>
</evidence>